<feature type="compositionally biased region" description="Low complexity" evidence="1">
    <location>
        <begin position="10"/>
        <end position="29"/>
    </location>
</feature>
<evidence type="ECO:0000256" key="1">
    <source>
        <dbReference type="SAM" id="MobiDB-lite"/>
    </source>
</evidence>
<keyword evidence="3" id="KW-1185">Reference proteome</keyword>
<reference evidence="2" key="1">
    <citation type="submission" date="2023-04" db="EMBL/GenBank/DDBJ databases">
        <title>Phytophthora fragariaefolia NBRC 109709.</title>
        <authorList>
            <person name="Ichikawa N."/>
            <person name="Sato H."/>
            <person name="Tonouchi N."/>
        </authorList>
    </citation>
    <scope>NUCLEOTIDE SEQUENCE</scope>
    <source>
        <strain evidence="2">NBRC 109709</strain>
    </source>
</reference>
<dbReference type="AlphaFoldDB" id="A0A9W6YFE1"/>
<gene>
    <name evidence="2" type="ORF">Pfra01_002766300</name>
</gene>
<comment type="caution">
    <text evidence="2">The sequence shown here is derived from an EMBL/GenBank/DDBJ whole genome shotgun (WGS) entry which is preliminary data.</text>
</comment>
<name>A0A9W6YFE1_9STRA</name>
<sequence>MSSPRTSGADLDPSDPGLPGLDPLDQDPPSLVPAREPVVTSTTRATDPSWIISGFRISSKRLRVTRSSRSASSSTMIPACRWRAVWWSRSHENR</sequence>
<dbReference type="EMBL" id="BSXT01006945">
    <property type="protein sequence ID" value="GMF63341.1"/>
    <property type="molecule type" value="Genomic_DNA"/>
</dbReference>
<accession>A0A9W6YFE1</accession>
<evidence type="ECO:0000313" key="3">
    <source>
        <dbReference type="Proteomes" id="UP001165121"/>
    </source>
</evidence>
<organism evidence="2 3">
    <name type="scientific">Phytophthora fragariaefolia</name>
    <dbReference type="NCBI Taxonomy" id="1490495"/>
    <lineage>
        <taxon>Eukaryota</taxon>
        <taxon>Sar</taxon>
        <taxon>Stramenopiles</taxon>
        <taxon>Oomycota</taxon>
        <taxon>Peronosporomycetes</taxon>
        <taxon>Peronosporales</taxon>
        <taxon>Peronosporaceae</taxon>
        <taxon>Phytophthora</taxon>
    </lineage>
</organism>
<evidence type="ECO:0000313" key="2">
    <source>
        <dbReference type="EMBL" id="GMF63341.1"/>
    </source>
</evidence>
<dbReference type="Proteomes" id="UP001165121">
    <property type="component" value="Unassembled WGS sequence"/>
</dbReference>
<feature type="region of interest" description="Disordered" evidence="1">
    <location>
        <begin position="1"/>
        <end position="45"/>
    </location>
</feature>
<proteinExistence type="predicted"/>
<protein>
    <submittedName>
        <fullName evidence="2">Unnamed protein product</fullName>
    </submittedName>
</protein>